<keyword evidence="4" id="KW-0677">Repeat</keyword>
<evidence type="ECO:0000259" key="12">
    <source>
        <dbReference type="PROSITE" id="PS51117"/>
    </source>
</evidence>
<dbReference type="SMART" id="SM00136">
    <property type="entry name" value="LamNT"/>
    <property type="match status" value="1"/>
</dbReference>
<evidence type="ECO:0000259" key="11">
    <source>
        <dbReference type="PROSITE" id="PS50189"/>
    </source>
</evidence>
<dbReference type="Pfam" id="PF01759">
    <property type="entry name" value="NTR"/>
    <property type="match status" value="1"/>
</dbReference>
<dbReference type="Gene3D" id="2.40.50.120">
    <property type="match status" value="1"/>
</dbReference>
<feature type="disulfide bond" evidence="8">
    <location>
        <begin position="470"/>
        <end position="479"/>
    </location>
</feature>
<dbReference type="SMART" id="SM00643">
    <property type="entry name" value="C345C"/>
    <property type="match status" value="1"/>
</dbReference>
<dbReference type="Gene3D" id="2.10.25.10">
    <property type="entry name" value="Laminin"/>
    <property type="match status" value="2"/>
</dbReference>
<evidence type="ECO:0000256" key="3">
    <source>
        <dbReference type="ARBA" id="ARBA00022729"/>
    </source>
</evidence>
<keyword evidence="2" id="KW-0964">Secreted</keyword>
<dbReference type="Pfam" id="PF00055">
    <property type="entry name" value="Laminin_N"/>
    <property type="match status" value="1"/>
</dbReference>
<name>A0A9N9WRA3_9DIPT</name>
<dbReference type="InterPro" id="IPR008211">
    <property type="entry name" value="Laminin_N"/>
</dbReference>
<dbReference type="Gene3D" id="2.60.120.260">
    <property type="entry name" value="Galactose-binding domain-like"/>
    <property type="match status" value="1"/>
</dbReference>
<dbReference type="FunFam" id="2.60.120.260:FF:000098">
    <property type="entry name" value="Netrin-A, isoform B"/>
    <property type="match status" value="1"/>
</dbReference>
<dbReference type="FunFam" id="2.10.25.10:FF:000048">
    <property type="entry name" value="Netrin 3"/>
    <property type="match status" value="1"/>
</dbReference>
<dbReference type="GO" id="GO:0044295">
    <property type="term" value="C:axonal growth cone"/>
    <property type="evidence" value="ECO:0007669"/>
    <property type="project" value="UniProtKB-ARBA"/>
</dbReference>
<comment type="subcellular location">
    <subcellularLocation>
        <location evidence="1">Secreted</location>
    </subcellularLocation>
</comment>
<evidence type="ECO:0000313" key="14">
    <source>
        <dbReference type="Proteomes" id="UP001153620"/>
    </source>
</evidence>
<dbReference type="GO" id="GO:2000289">
    <property type="term" value="P:regulation of photoreceptor cell axon guidance"/>
    <property type="evidence" value="ECO:0007669"/>
    <property type="project" value="UniProtKB-ARBA"/>
</dbReference>
<dbReference type="PROSITE" id="PS51117">
    <property type="entry name" value="LAMININ_NTER"/>
    <property type="match status" value="1"/>
</dbReference>
<dbReference type="GO" id="GO:0048749">
    <property type="term" value="P:compound eye development"/>
    <property type="evidence" value="ECO:0007669"/>
    <property type="project" value="UniProtKB-ARBA"/>
</dbReference>
<dbReference type="PANTHER" id="PTHR10574:SF365">
    <property type="entry name" value="NETRIN-A-RELATED"/>
    <property type="match status" value="1"/>
</dbReference>
<feature type="disulfide bond" evidence="8">
    <location>
        <begin position="451"/>
        <end position="468"/>
    </location>
</feature>
<accession>A0A9N9WRA3</accession>
<dbReference type="InterPro" id="IPR056863">
    <property type="entry name" value="LMN_ATRN_NET-like_EGF"/>
</dbReference>
<feature type="signal peptide" evidence="9">
    <location>
        <begin position="1"/>
        <end position="22"/>
    </location>
</feature>
<evidence type="ECO:0000256" key="7">
    <source>
        <dbReference type="ARBA" id="ARBA00023292"/>
    </source>
</evidence>
<feature type="domain" description="Laminin EGF-like" evidence="10">
    <location>
        <begin position="449"/>
        <end position="498"/>
    </location>
</feature>
<dbReference type="InterPro" id="IPR001134">
    <property type="entry name" value="Netrin_domain"/>
</dbReference>
<evidence type="ECO:0000256" key="1">
    <source>
        <dbReference type="ARBA" id="ARBA00004613"/>
    </source>
</evidence>
<feature type="domain" description="NTR" evidence="11">
    <location>
        <begin position="531"/>
        <end position="657"/>
    </location>
</feature>
<reference evidence="13" key="2">
    <citation type="submission" date="2022-10" db="EMBL/GenBank/DDBJ databases">
        <authorList>
            <consortium name="ENA_rothamsted_submissions"/>
            <consortium name="culmorum"/>
            <person name="King R."/>
        </authorList>
    </citation>
    <scope>NUCLEOTIDE SEQUENCE</scope>
</reference>
<dbReference type="CDD" id="cd00055">
    <property type="entry name" value="EGF_Lam"/>
    <property type="match status" value="3"/>
</dbReference>
<feature type="chain" id="PRO_5040225309" description="Netrin" evidence="9">
    <location>
        <begin position="23"/>
        <end position="657"/>
    </location>
</feature>
<dbReference type="PANTHER" id="PTHR10574">
    <property type="entry name" value="NETRIN/LAMININ-RELATED"/>
    <property type="match status" value="1"/>
</dbReference>
<dbReference type="Proteomes" id="UP001153620">
    <property type="component" value="Chromosome 2"/>
</dbReference>
<dbReference type="SMART" id="SM00180">
    <property type="entry name" value="EGF_Lam"/>
    <property type="match status" value="3"/>
</dbReference>
<dbReference type="PROSITE" id="PS50027">
    <property type="entry name" value="EGF_LAM_2"/>
    <property type="match status" value="1"/>
</dbReference>
<evidence type="ECO:0000256" key="4">
    <source>
        <dbReference type="ARBA" id="ARBA00022737"/>
    </source>
</evidence>
<evidence type="ECO:0000256" key="5">
    <source>
        <dbReference type="ARBA" id="ARBA00023157"/>
    </source>
</evidence>
<evidence type="ECO:0000256" key="2">
    <source>
        <dbReference type="ARBA" id="ARBA00022525"/>
    </source>
</evidence>
<organism evidence="13 14">
    <name type="scientific">Chironomus riparius</name>
    <dbReference type="NCBI Taxonomy" id="315576"/>
    <lineage>
        <taxon>Eukaryota</taxon>
        <taxon>Metazoa</taxon>
        <taxon>Ecdysozoa</taxon>
        <taxon>Arthropoda</taxon>
        <taxon>Hexapoda</taxon>
        <taxon>Insecta</taxon>
        <taxon>Pterygota</taxon>
        <taxon>Neoptera</taxon>
        <taxon>Endopterygota</taxon>
        <taxon>Diptera</taxon>
        <taxon>Nematocera</taxon>
        <taxon>Chironomoidea</taxon>
        <taxon>Chironomidae</taxon>
        <taxon>Chironominae</taxon>
        <taxon>Chironomus</taxon>
    </lineage>
</organism>
<evidence type="ECO:0000259" key="10">
    <source>
        <dbReference type="PROSITE" id="PS50027"/>
    </source>
</evidence>
<dbReference type="GO" id="GO:0005576">
    <property type="term" value="C:extracellular region"/>
    <property type="evidence" value="ECO:0007669"/>
    <property type="project" value="UniProtKB-SubCell"/>
</dbReference>
<keyword evidence="3 9" id="KW-0732">Signal</keyword>
<proteinExistence type="predicted"/>
<dbReference type="InterPro" id="IPR008993">
    <property type="entry name" value="TIMP-like_OB-fold"/>
</dbReference>
<reference evidence="13" key="1">
    <citation type="submission" date="2022-01" db="EMBL/GenBank/DDBJ databases">
        <authorList>
            <person name="King R."/>
        </authorList>
    </citation>
    <scope>NUCLEOTIDE SEQUENCE</scope>
</reference>
<dbReference type="InterPro" id="IPR002049">
    <property type="entry name" value="LE_dom"/>
</dbReference>
<dbReference type="Pfam" id="PF00053">
    <property type="entry name" value="EGF_laminin"/>
    <property type="match status" value="1"/>
</dbReference>
<dbReference type="InterPro" id="IPR050440">
    <property type="entry name" value="Laminin/Netrin_ECM"/>
</dbReference>
<dbReference type="SUPFAM" id="SSF50242">
    <property type="entry name" value="TIMP-like"/>
    <property type="match status" value="1"/>
</dbReference>
<dbReference type="OrthoDB" id="5984158at2759"/>
<dbReference type="GO" id="GO:0005604">
    <property type="term" value="C:basement membrane"/>
    <property type="evidence" value="ECO:0007669"/>
    <property type="project" value="TreeGrafter"/>
</dbReference>
<keyword evidence="14" id="KW-1185">Reference proteome</keyword>
<evidence type="ECO:0000256" key="8">
    <source>
        <dbReference type="PROSITE-ProRule" id="PRU00460"/>
    </source>
</evidence>
<dbReference type="EMBL" id="OU895878">
    <property type="protein sequence ID" value="CAG9802088.1"/>
    <property type="molecule type" value="Genomic_DNA"/>
</dbReference>
<evidence type="ECO:0000256" key="6">
    <source>
        <dbReference type="ARBA" id="ARBA00023180"/>
    </source>
</evidence>
<dbReference type="PROSITE" id="PS01248">
    <property type="entry name" value="EGF_LAM_1"/>
    <property type="match status" value="2"/>
</dbReference>
<dbReference type="AlphaFoldDB" id="A0A9N9WRA3"/>
<evidence type="ECO:0008006" key="15">
    <source>
        <dbReference type="Google" id="ProtNLM"/>
    </source>
</evidence>
<dbReference type="PROSITE" id="PS50189">
    <property type="entry name" value="NTR"/>
    <property type="match status" value="1"/>
</dbReference>
<dbReference type="Pfam" id="PF24973">
    <property type="entry name" value="EGF_LMN_ATRN"/>
    <property type="match status" value="2"/>
</dbReference>
<dbReference type="GO" id="GO:0070983">
    <property type="term" value="P:dendrite guidance"/>
    <property type="evidence" value="ECO:0007669"/>
    <property type="project" value="UniProtKB-ARBA"/>
</dbReference>
<keyword evidence="6" id="KW-0325">Glycoprotein</keyword>
<dbReference type="GO" id="GO:0009887">
    <property type="term" value="P:animal organ morphogenesis"/>
    <property type="evidence" value="ECO:0007669"/>
    <property type="project" value="TreeGrafter"/>
</dbReference>
<evidence type="ECO:0000256" key="9">
    <source>
        <dbReference type="SAM" id="SignalP"/>
    </source>
</evidence>
<gene>
    <name evidence="13" type="ORF">CHIRRI_LOCUS5004</name>
</gene>
<feature type="domain" description="Laminin N-terminal" evidence="12">
    <location>
        <begin position="56"/>
        <end position="329"/>
    </location>
</feature>
<dbReference type="SUPFAM" id="SSF57196">
    <property type="entry name" value="EGF/Laminin"/>
    <property type="match status" value="3"/>
</dbReference>
<dbReference type="GO" id="GO:0008045">
    <property type="term" value="P:motor neuron axon guidance"/>
    <property type="evidence" value="ECO:0007669"/>
    <property type="project" value="TreeGrafter"/>
</dbReference>
<dbReference type="GO" id="GO:0008347">
    <property type="term" value="P:glial cell migration"/>
    <property type="evidence" value="ECO:0007669"/>
    <property type="project" value="UniProtKB-ARBA"/>
</dbReference>
<keyword evidence="5 8" id="KW-1015">Disulfide bond</keyword>
<dbReference type="FunFam" id="2.10.25.10:FF:000081">
    <property type="entry name" value="Netrin 1"/>
    <property type="match status" value="1"/>
</dbReference>
<evidence type="ECO:0000313" key="13">
    <source>
        <dbReference type="EMBL" id="CAG9802088.1"/>
    </source>
</evidence>
<feature type="disulfide bond" evidence="8">
    <location>
        <begin position="449"/>
        <end position="461"/>
    </location>
</feature>
<dbReference type="InterPro" id="IPR018933">
    <property type="entry name" value="Netrin_module_non-TIMP"/>
</dbReference>
<protein>
    <recommendedName>
        <fullName evidence="15">Netrin</fullName>
    </recommendedName>
</protein>
<sequence length="657" mass="73809">MMNRILIICGLLLTIITRTTYSYSNSNNNNNNNNNKFLRSFVPQPLSVDPCYDEDRPRRCMPDFVNVAFGSKIEASSTCGANSPETFCEVDGKCNICDVNDPSKSYTASALSDIHNLQNVTCWRSEPRPLISSANFGFDNTPDNVTLTLSFGKKFELTYVSLLFCPNAIKPDSMAIYKSADYGKTWQPFQFYSSQCKKLYGRPAKQQITKRNEQEARCLDHNRFSNDGMSGIQGSRIAFSTLEGRPSAVDFDTSAILQDWVTATDIRVIFHRLQSPLAAQSMKAKMKSEYLSSTSSLSSSKEASTLSPNSFLSSGSGTYALSDFSVGGRCKCNGHASRCIKNADGALECECKHNTAGRDCEKCKPFYFDRPWARGTVQNANECKACNCNGHARRCRFNVELYKLSGRVSGGVCVDCRHDTTGRYCHYCKEGFYRDPSKSITHKKACKPCNCHAIGSTGKSCNNTTGHCSCKEGVTGLTCNRCARGYQQSRSHIAPCIKIPRVISMNMPQNTAPESYYNDQTEVRPKSREDCKCKIEAQRLNSKKFCKRDYAILAKVVGLVNRRNDEIRYNLIILHTYKNSEGRNPISVRNNKKLQLVVPAAASNCRCPNLDVNKSYYILGMHSKHSKNELEITKKSIVIEWREDFKGRFEKFRSECY</sequence>
<keyword evidence="7 8" id="KW-0424">Laminin EGF-like domain</keyword>
<feature type="disulfide bond" evidence="8">
    <location>
        <begin position="482"/>
        <end position="496"/>
    </location>
</feature>
<dbReference type="GO" id="GO:0009888">
    <property type="term" value="P:tissue development"/>
    <property type="evidence" value="ECO:0007669"/>
    <property type="project" value="TreeGrafter"/>
</dbReference>